<dbReference type="STRING" id="1392250.A0A2I2FTT8"/>
<feature type="non-terminal residue" evidence="1">
    <location>
        <position position="1"/>
    </location>
</feature>
<keyword evidence="2" id="KW-1185">Reference proteome</keyword>
<reference evidence="1 2" key="1">
    <citation type="submission" date="2016-12" db="EMBL/GenBank/DDBJ databases">
        <title>The genomes of Aspergillus section Nigri reveals drivers in fungal speciation.</title>
        <authorList>
            <consortium name="DOE Joint Genome Institute"/>
            <person name="Vesth T.C."/>
            <person name="Nybo J."/>
            <person name="Theobald S."/>
            <person name="Brandl J."/>
            <person name="Frisvad J.C."/>
            <person name="Nielsen K.F."/>
            <person name="Lyhne E.K."/>
            <person name="Kogle M.E."/>
            <person name="Kuo A."/>
            <person name="Riley R."/>
            <person name="Clum A."/>
            <person name="Nolan M."/>
            <person name="Lipzen A."/>
            <person name="Salamov A."/>
            <person name="Henrissat B."/>
            <person name="Wiebenga A."/>
            <person name="De Vries R.P."/>
            <person name="Grigoriev I.V."/>
            <person name="Mortensen U.H."/>
            <person name="Andersen M.R."/>
            <person name="Baker S.E."/>
        </authorList>
    </citation>
    <scope>NUCLEOTIDE SEQUENCE [LARGE SCALE GENOMIC DNA]</scope>
    <source>
        <strain evidence="1 2">IBT 23096</strain>
    </source>
</reference>
<dbReference type="EMBL" id="MSFO01000010">
    <property type="protein sequence ID" value="PLB44060.1"/>
    <property type="molecule type" value="Genomic_DNA"/>
</dbReference>
<protein>
    <submittedName>
        <fullName evidence="1">DUF1763-domain-containing protein</fullName>
    </submittedName>
</protein>
<dbReference type="Proteomes" id="UP000234275">
    <property type="component" value="Unassembled WGS sequence"/>
</dbReference>
<evidence type="ECO:0000313" key="1">
    <source>
        <dbReference type="EMBL" id="PLB44060.1"/>
    </source>
</evidence>
<dbReference type="AlphaFoldDB" id="A0A2I2FTT8"/>
<dbReference type="GeneID" id="36562904"/>
<accession>A0A2I2FTT8</accession>
<evidence type="ECO:0000313" key="2">
    <source>
        <dbReference type="Proteomes" id="UP000234275"/>
    </source>
</evidence>
<organism evidence="1 2">
    <name type="scientific">Aspergillus steynii IBT 23096</name>
    <dbReference type="NCBI Taxonomy" id="1392250"/>
    <lineage>
        <taxon>Eukaryota</taxon>
        <taxon>Fungi</taxon>
        <taxon>Dikarya</taxon>
        <taxon>Ascomycota</taxon>
        <taxon>Pezizomycotina</taxon>
        <taxon>Eurotiomycetes</taxon>
        <taxon>Eurotiomycetidae</taxon>
        <taxon>Eurotiales</taxon>
        <taxon>Aspergillaceae</taxon>
        <taxon>Aspergillus</taxon>
        <taxon>Aspergillus subgen. Circumdati</taxon>
    </lineage>
</organism>
<sequence>MNGLARADPKAVVHAYRHLYRQGLKVVNYSTPSRHVLLETLRSTFRAGTPDDFEPHKIANTLSFLQRACDIAGLEHKIVRNMLIVHYWEQPRMRKEYRRLRGLGIDQKQFVVRAAANEQFKQTLLLLNESLGTCLK</sequence>
<dbReference type="OrthoDB" id="4392610at2759"/>
<dbReference type="VEuPathDB" id="FungiDB:P170DRAFT_514345"/>
<comment type="caution">
    <text evidence="1">The sequence shown here is derived from an EMBL/GenBank/DDBJ whole genome shotgun (WGS) entry which is preliminary data.</text>
</comment>
<name>A0A2I2FTT8_9EURO</name>
<dbReference type="RefSeq" id="XP_024699362.1">
    <property type="nucleotide sequence ID" value="XM_024855198.1"/>
</dbReference>
<proteinExistence type="predicted"/>
<gene>
    <name evidence="1" type="ORF">P170DRAFT_514345</name>
</gene>